<dbReference type="GO" id="GO:0047389">
    <property type="term" value="F:glycerophosphocholine phosphodiesterase activity"/>
    <property type="evidence" value="ECO:0007669"/>
    <property type="project" value="TreeGrafter"/>
</dbReference>
<dbReference type="EMBL" id="ML121529">
    <property type="protein sequence ID" value="RPB28211.1"/>
    <property type="molecule type" value="Genomic_DNA"/>
</dbReference>
<evidence type="ECO:0000313" key="4">
    <source>
        <dbReference type="Proteomes" id="UP000267821"/>
    </source>
</evidence>
<keyword evidence="4" id="KW-1185">Reference proteome</keyword>
<dbReference type="InParanoid" id="A0A3N4M644"/>
<keyword evidence="1" id="KW-0378">Hydrolase</keyword>
<dbReference type="Proteomes" id="UP000267821">
    <property type="component" value="Unassembled WGS sequence"/>
</dbReference>
<proteinExistence type="predicted"/>
<evidence type="ECO:0000259" key="2">
    <source>
        <dbReference type="PROSITE" id="PS51704"/>
    </source>
</evidence>
<accession>A0A3N4M644</accession>
<dbReference type="Pfam" id="PF03009">
    <property type="entry name" value="GDPD"/>
    <property type="match status" value="1"/>
</dbReference>
<dbReference type="InterPro" id="IPR030395">
    <property type="entry name" value="GP_PDE_dom"/>
</dbReference>
<feature type="domain" description="GP-PDE" evidence="2">
    <location>
        <begin position="1"/>
        <end position="214"/>
    </location>
</feature>
<dbReference type="InterPro" id="IPR051578">
    <property type="entry name" value="GDPD"/>
</dbReference>
<dbReference type="SUPFAM" id="SSF51695">
    <property type="entry name" value="PLC-like phosphodiesterases"/>
    <property type="match status" value="1"/>
</dbReference>
<dbReference type="OrthoDB" id="197419at2759"/>
<evidence type="ECO:0000256" key="1">
    <source>
        <dbReference type="ARBA" id="ARBA00022801"/>
    </source>
</evidence>
<reference evidence="3 4" key="1">
    <citation type="journal article" date="2018" name="Nat. Ecol. Evol.">
        <title>Pezizomycetes genomes reveal the molecular basis of ectomycorrhizal truffle lifestyle.</title>
        <authorList>
            <person name="Murat C."/>
            <person name="Payen T."/>
            <person name="Noel B."/>
            <person name="Kuo A."/>
            <person name="Morin E."/>
            <person name="Chen J."/>
            <person name="Kohler A."/>
            <person name="Krizsan K."/>
            <person name="Balestrini R."/>
            <person name="Da Silva C."/>
            <person name="Montanini B."/>
            <person name="Hainaut M."/>
            <person name="Levati E."/>
            <person name="Barry K.W."/>
            <person name="Belfiori B."/>
            <person name="Cichocki N."/>
            <person name="Clum A."/>
            <person name="Dockter R.B."/>
            <person name="Fauchery L."/>
            <person name="Guy J."/>
            <person name="Iotti M."/>
            <person name="Le Tacon F."/>
            <person name="Lindquist E.A."/>
            <person name="Lipzen A."/>
            <person name="Malagnac F."/>
            <person name="Mello A."/>
            <person name="Molinier V."/>
            <person name="Miyauchi S."/>
            <person name="Poulain J."/>
            <person name="Riccioni C."/>
            <person name="Rubini A."/>
            <person name="Sitrit Y."/>
            <person name="Splivallo R."/>
            <person name="Traeger S."/>
            <person name="Wang M."/>
            <person name="Zifcakova L."/>
            <person name="Wipf D."/>
            <person name="Zambonelli A."/>
            <person name="Paolocci F."/>
            <person name="Nowrousian M."/>
            <person name="Ottonello S."/>
            <person name="Baldrian P."/>
            <person name="Spatafora J.W."/>
            <person name="Henrissat B."/>
            <person name="Nagy L.G."/>
            <person name="Aury J.M."/>
            <person name="Wincker P."/>
            <person name="Grigoriev I.V."/>
            <person name="Bonfante P."/>
            <person name="Martin F.M."/>
        </authorList>
    </citation>
    <scope>NUCLEOTIDE SEQUENCE [LARGE SCALE GENOMIC DNA]</scope>
    <source>
        <strain evidence="3 4">ATCC MYA-4762</strain>
    </source>
</reference>
<dbReference type="STRING" id="1051890.A0A3N4M644"/>
<dbReference type="PANTHER" id="PTHR22958:SF1">
    <property type="entry name" value="GLYCEROPHOSPHOCHOLINE PHOSPHODIESTERASE GPCPD1"/>
    <property type="match status" value="1"/>
</dbReference>
<protein>
    <submittedName>
        <fullName evidence="3">PLC-like phosphodiesterase</fullName>
    </submittedName>
</protein>
<dbReference type="PANTHER" id="PTHR22958">
    <property type="entry name" value="GLYCEROPHOSPHORYL DIESTER PHOSPHODIESTERASE"/>
    <property type="match status" value="1"/>
</dbReference>
<dbReference type="PROSITE" id="PS51704">
    <property type="entry name" value="GP_PDE"/>
    <property type="match status" value="1"/>
</dbReference>
<gene>
    <name evidence="3" type="ORF">L211DRAFT_365916</name>
</gene>
<dbReference type="InterPro" id="IPR017946">
    <property type="entry name" value="PLC-like_Pdiesterase_TIM-brl"/>
</dbReference>
<dbReference type="AlphaFoldDB" id="A0A3N4M644"/>
<dbReference type="GO" id="GO:0046475">
    <property type="term" value="P:glycerophospholipid catabolic process"/>
    <property type="evidence" value="ECO:0007669"/>
    <property type="project" value="TreeGrafter"/>
</dbReference>
<sequence length="244" mass="26778">MSLGPGAKDKEVNEKMKYTRNYKLKGGFKGNSRGTSIQGPFTTLEEVFKRLPKDIGFNVELKYPMLQESEKEEMDTFGIEMNSWVDTVLKVVYDKGQGRDIIFSSFNPDICLMLSLKQPSIPVLFLTEGGTTEMADIRATSLQEAIRFASRWNLLGIVSAAEPLILCPRIIKESGLVCVTYGTLNNTPDNVKVQVEQGVDAVIVDSVLAIRKGLTAAVTEDHAAGSKIHDKPIHSLVSAYSSGC</sequence>
<organism evidence="3 4">
    <name type="scientific">Terfezia boudieri ATCC MYA-4762</name>
    <dbReference type="NCBI Taxonomy" id="1051890"/>
    <lineage>
        <taxon>Eukaryota</taxon>
        <taxon>Fungi</taxon>
        <taxon>Dikarya</taxon>
        <taxon>Ascomycota</taxon>
        <taxon>Pezizomycotina</taxon>
        <taxon>Pezizomycetes</taxon>
        <taxon>Pezizales</taxon>
        <taxon>Pezizaceae</taxon>
        <taxon>Terfezia</taxon>
    </lineage>
</organism>
<evidence type="ECO:0000313" key="3">
    <source>
        <dbReference type="EMBL" id="RPB28211.1"/>
    </source>
</evidence>
<dbReference type="Gene3D" id="3.20.20.190">
    <property type="entry name" value="Phosphatidylinositol (PI) phosphodiesterase"/>
    <property type="match status" value="1"/>
</dbReference>
<name>A0A3N4M644_9PEZI</name>